<evidence type="ECO:0000256" key="5">
    <source>
        <dbReference type="ARBA" id="ARBA00023163"/>
    </source>
</evidence>
<comment type="subcellular location">
    <subcellularLocation>
        <location evidence="1">Nucleus</location>
    </subcellularLocation>
</comment>
<dbReference type="PROSITE" id="PS51294">
    <property type="entry name" value="HTH_MYB"/>
    <property type="match status" value="3"/>
</dbReference>
<evidence type="ECO:0000256" key="1">
    <source>
        <dbReference type="ARBA" id="ARBA00004123"/>
    </source>
</evidence>
<sequence>METFIRRVVISAVHLPKMILLRYLSCLDLQMRTVSIASSISSRSRILNLSPIYLSLFLRFLNWGRDYNDLEKQLERELQSSGNCVICQQTMESDRTIPAASDGVVDGVQKIRALHGRTTGPTRRSTKGQWTPEEDEILRKAVQRFKGKNWKKIAECFKDRTDVQCLHRWQKVLNPELVKGPWSKEEDEIIIDLVNRYGPKKWSTIAQHLPGRIGKQCRERWHNHLNPTINKEAWTQEEELALVRAHQIYGNRWAELAKILNGRTDNAIKNHWNSSVKKKLDSYMASGLLTQLQNVPFVGNLNQPIASTSSRLQRSGDDNGHRGTEGEEVSQCSQESANAGHFSSAREMSSVVLQTGEEYRPNEEPSQASCSEPYYVSLDEVTGSLPDMAGQEICTSQFIEQKYTHKARNSTNGDCQLDFIDLTNISSLDFGQESPQLQNDCIAPNESHDMVNVPFQTSEGLGVATAMGPTSMDSIKPEHMLMSDDECCRILFSEAISDECFSSGDYNKGVNYDFSGCTSFVCHSSLPSIPSVVSSTGDRLMYGTEANRLVGSEDQQFVSRTQDNIIYANDLSSSPCIHRIDSAEMQEPSDVVNDNTKLVPVSSFGCGSDTSYPTDEKPNVHTEQDTGALCYEPPRFPSLDIPFLSCDLIQSGGDMQQEFSPLGIRQFMMSSMNCLTPFRLWDSPSCDDSPDALLKSAAKTFMGTPSILKKRNRELLSPLSDKRVDKKLEIEMTSTLIKNFSRLDVMFSDNETQGADLLPSSSMQKRDSGTSVEDNKENCGQAVVEGEEVEEKNKSAILDDNKSNDSNSQDKIKQQPLDVDSEIKNDVSAGAEIVQQPSGIFVEHDINDLLLYSPDQVNLNSDKVLSLSARTKKYPCSRVNSPSVWVKDNERLSVAVTCVQSVSSSGPGENSGGDHTGNDGGLEACGIFGGTPFRKSLESPSAWKSPWFVNTFLSSPRIDTEITIEDFGYFMSPGDKSYDAIGLMKQISEQTAAQYASAHEILGNETPKALPKDASGNDRDGDQENVDPHNQHGNHSQLASSALVERRILDFSECGSPVKGDNSKSSAMSFSSPSSYLLKG</sequence>
<feature type="compositionally biased region" description="Basic and acidic residues" evidence="7">
    <location>
        <begin position="764"/>
        <end position="777"/>
    </location>
</feature>
<comment type="caution">
    <text evidence="10">The sequence shown here is derived from an EMBL/GenBank/DDBJ whole genome shotgun (WGS) entry which is preliminary data.</text>
</comment>
<dbReference type="InterPro" id="IPR017930">
    <property type="entry name" value="Myb_dom"/>
</dbReference>
<feature type="domain" description="HTH myb-type" evidence="9">
    <location>
        <begin position="174"/>
        <end position="229"/>
    </location>
</feature>
<feature type="compositionally biased region" description="Basic and acidic residues" evidence="7">
    <location>
        <begin position="314"/>
        <end position="325"/>
    </location>
</feature>
<dbReference type="FunFam" id="1.10.10.60:FF:000016">
    <property type="entry name" value="Transcriptional activator Myb isoform A"/>
    <property type="match status" value="1"/>
</dbReference>
<feature type="domain" description="HTH myb-type" evidence="9">
    <location>
        <begin position="230"/>
        <end position="280"/>
    </location>
</feature>
<feature type="domain" description="Myb-like" evidence="8">
    <location>
        <begin position="122"/>
        <end position="173"/>
    </location>
</feature>
<evidence type="ECO:0000259" key="8">
    <source>
        <dbReference type="PROSITE" id="PS50090"/>
    </source>
</evidence>
<dbReference type="STRING" id="157652.A0A371FME8"/>
<dbReference type="OrthoDB" id="2143914at2759"/>
<dbReference type="InterPro" id="IPR050560">
    <property type="entry name" value="MYB_TF"/>
</dbReference>
<keyword evidence="4" id="KW-0238">DNA-binding</keyword>
<feature type="compositionally biased region" description="Basic and acidic residues" evidence="7">
    <location>
        <begin position="791"/>
        <end position="813"/>
    </location>
</feature>
<feature type="non-terminal residue" evidence="10">
    <location>
        <position position="1"/>
    </location>
</feature>
<feature type="compositionally biased region" description="Basic and acidic residues" evidence="7">
    <location>
        <begin position="1015"/>
        <end position="1030"/>
    </location>
</feature>
<proteinExistence type="predicted"/>
<evidence type="ECO:0000256" key="7">
    <source>
        <dbReference type="SAM" id="MobiDB-lite"/>
    </source>
</evidence>
<dbReference type="GO" id="GO:0000981">
    <property type="term" value="F:DNA-binding transcription factor activity, RNA polymerase II-specific"/>
    <property type="evidence" value="ECO:0007669"/>
    <property type="project" value="TreeGrafter"/>
</dbReference>
<dbReference type="PANTHER" id="PTHR45614:SF266">
    <property type="entry name" value="TRANSCRIPTION FACTOR MYB3R-4"/>
    <property type="match status" value="1"/>
</dbReference>
<gene>
    <name evidence="10" type="primary">MYB3R4</name>
    <name evidence="10" type="ORF">CR513_40044</name>
</gene>
<evidence type="ECO:0000259" key="9">
    <source>
        <dbReference type="PROSITE" id="PS51294"/>
    </source>
</evidence>
<dbReference type="FunFam" id="1.10.10.60:FF:000324">
    <property type="entry name" value="Transcription factor MYB3R-2"/>
    <property type="match status" value="1"/>
</dbReference>
<evidence type="ECO:0000256" key="3">
    <source>
        <dbReference type="ARBA" id="ARBA00023015"/>
    </source>
</evidence>
<feature type="region of interest" description="Disordered" evidence="7">
    <location>
        <begin position="1002"/>
        <end position="1039"/>
    </location>
</feature>
<feature type="non-terminal residue" evidence="10">
    <location>
        <position position="1080"/>
    </location>
</feature>
<keyword evidence="5" id="KW-0804">Transcription</keyword>
<feature type="region of interest" description="Disordered" evidence="7">
    <location>
        <begin position="752"/>
        <end position="818"/>
    </location>
</feature>
<dbReference type="AlphaFoldDB" id="A0A371FME8"/>
<evidence type="ECO:0000256" key="6">
    <source>
        <dbReference type="ARBA" id="ARBA00023242"/>
    </source>
</evidence>
<dbReference type="SUPFAM" id="SSF46689">
    <property type="entry name" value="Homeodomain-like"/>
    <property type="match status" value="2"/>
</dbReference>
<keyword evidence="2" id="KW-0677">Repeat</keyword>
<dbReference type="InterPro" id="IPR009057">
    <property type="entry name" value="Homeodomain-like_sf"/>
</dbReference>
<reference evidence="10" key="1">
    <citation type="submission" date="2018-05" db="EMBL/GenBank/DDBJ databases">
        <title>Draft genome of Mucuna pruriens seed.</title>
        <authorList>
            <person name="Nnadi N.E."/>
            <person name="Vos R."/>
            <person name="Hasami M.H."/>
            <person name="Devisetty U.K."/>
            <person name="Aguiy J.C."/>
        </authorList>
    </citation>
    <scope>NUCLEOTIDE SEQUENCE [LARGE SCALE GENOMIC DNA]</scope>
    <source>
        <strain evidence="10">JCA_2017</strain>
    </source>
</reference>
<feature type="domain" description="Myb-like" evidence="8">
    <location>
        <begin position="226"/>
        <end position="276"/>
    </location>
</feature>
<protein>
    <submittedName>
        <fullName evidence="10">Transcription factor MYB3R-4</fullName>
    </submittedName>
</protein>
<feature type="compositionally biased region" description="Polar residues" evidence="7">
    <location>
        <begin position="752"/>
        <end position="763"/>
    </location>
</feature>
<dbReference type="Proteomes" id="UP000257109">
    <property type="component" value="Unassembled WGS sequence"/>
</dbReference>
<evidence type="ECO:0000313" key="11">
    <source>
        <dbReference type="Proteomes" id="UP000257109"/>
    </source>
</evidence>
<feature type="compositionally biased region" description="Low complexity" evidence="7">
    <location>
        <begin position="1063"/>
        <end position="1080"/>
    </location>
</feature>
<dbReference type="CDD" id="cd00167">
    <property type="entry name" value="SANT"/>
    <property type="match status" value="3"/>
</dbReference>
<accession>A0A371FME8</accession>
<dbReference type="GO" id="GO:0005634">
    <property type="term" value="C:nucleus"/>
    <property type="evidence" value="ECO:0007669"/>
    <property type="project" value="UniProtKB-SubCell"/>
</dbReference>
<evidence type="ECO:0000256" key="4">
    <source>
        <dbReference type="ARBA" id="ARBA00023125"/>
    </source>
</evidence>
<dbReference type="Gene3D" id="1.10.10.60">
    <property type="entry name" value="Homeodomain-like"/>
    <property type="match status" value="3"/>
</dbReference>
<evidence type="ECO:0000256" key="2">
    <source>
        <dbReference type="ARBA" id="ARBA00022737"/>
    </source>
</evidence>
<feature type="region of interest" description="Disordered" evidence="7">
    <location>
        <begin position="308"/>
        <end position="347"/>
    </location>
</feature>
<name>A0A371FME8_MUCPR</name>
<keyword evidence="3" id="KW-0805">Transcription regulation</keyword>
<keyword evidence="11" id="KW-1185">Reference proteome</keyword>
<dbReference type="PANTHER" id="PTHR45614">
    <property type="entry name" value="MYB PROTEIN-RELATED"/>
    <property type="match status" value="1"/>
</dbReference>
<feature type="domain" description="HTH myb-type" evidence="9">
    <location>
        <begin position="122"/>
        <end position="173"/>
    </location>
</feature>
<dbReference type="SMART" id="SM00717">
    <property type="entry name" value="SANT"/>
    <property type="match status" value="3"/>
</dbReference>
<dbReference type="InterPro" id="IPR001005">
    <property type="entry name" value="SANT/Myb"/>
</dbReference>
<organism evidence="10 11">
    <name type="scientific">Mucuna pruriens</name>
    <name type="common">Velvet bean</name>
    <name type="synonym">Dolichos pruriens</name>
    <dbReference type="NCBI Taxonomy" id="157652"/>
    <lineage>
        <taxon>Eukaryota</taxon>
        <taxon>Viridiplantae</taxon>
        <taxon>Streptophyta</taxon>
        <taxon>Embryophyta</taxon>
        <taxon>Tracheophyta</taxon>
        <taxon>Spermatophyta</taxon>
        <taxon>Magnoliopsida</taxon>
        <taxon>eudicotyledons</taxon>
        <taxon>Gunneridae</taxon>
        <taxon>Pentapetalae</taxon>
        <taxon>rosids</taxon>
        <taxon>fabids</taxon>
        <taxon>Fabales</taxon>
        <taxon>Fabaceae</taxon>
        <taxon>Papilionoideae</taxon>
        <taxon>50 kb inversion clade</taxon>
        <taxon>NPAAA clade</taxon>
        <taxon>indigoferoid/millettioid clade</taxon>
        <taxon>Phaseoleae</taxon>
        <taxon>Mucuna</taxon>
    </lineage>
</organism>
<feature type="region of interest" description="Disordered" evidence="7">
    <location>
        <begin position="1054"/>
        <end position="1080"/>
    </location>
</feature>
<feature type="domain" description="Myb-like" evidence="8">
    <location>
        <begin position="174"/>
        <end position="225"/>
    </location>
</feature>
<dbReference type="GO" id="GO:0000978">
    <property type="term" value="F:RNA polymerase II cis-regulatory region sequence-specific DNA binding"/>
    <property type="evidence" value="ECO:0007669"/>
    <property type="project" value="TreeGrafter"/>
</dbReference>
<dbReference type="FunFam" id="1.10.10.60:FF:000010">
    <property type="entry name" value="Transcriptional activator Myb isoform A"/>
    <property type="match status" value="1"/>
</dbReference>
<dbReference type="EMBL" id="QJKJ01008520">
    <property type="protein sequence ID" value="RDX79517.1"/>
    <property type="molecule type" value="Genomic_DNA"/>
</dbReference>
<evidence type="ECO:0000313" key="10">
    <source>
        <dbReference type="EMBL" id="RDX79517.1"/>
    </source>
</evidence>
<keyword evidence="6" id="KW-0539">Nucleus</keyword>
<dbReference type="PROSITE" id="PS50090">
    <property type="entry name" value="MYB_LIKE"/>
    <property type="match status" value="3"/>
</dbReference>
<dbReference type="Pfam" id="PF00249">
    <property type="entry name" value="Myb_DNA-binding"/>
    <property type="match status" value="3"/>
</dbReference>